<feature type="binding site" evidence="13">
    <location>
        <position position="329"/>
    </location>
    <ligand>
        <name>FAD</name>
        <dbReference type="ChEBI" id="CHEBI:57692"/>
    </ligand>
</feature>
<dbReference type="Pfam" id="PF00175">
    <property type="entry name" value="NAD_binding_1"/>
    <property type="match status" value="1"/>
</dbReference>
<evidence type="ECO:0000256" key="7">
    <source>
        <dbReference type="ARBA" id="ARBA00022955"/>
    </source>
</evidence>
<name>A0ABD0JMF8_9CAEN</name>
<dbReference type="FunFam" id="2.40.30.10:FF:000021">
    <property type="entry name" value="NADH-cytochrome b5 reductase"/>
    <property type="match status" value="1"/>
</dbReference>
<evidence type="ECO:0000259" key="15">
    <source>
        <dbReference type="PROSITE" id="PS51384"/>
    </source>
</evidence>
<keyword evidence="12" id="KW-0753">Steroid metabolism</keyword>
<evidence type="ECO:0000313" key="17">
    <source>
        <dbReference type="Proteomes" id="UP001519460"/>
    </source>
</evidence>
<evidence type="ECO:0000256" key="3">
    <source>
        <dbReference type="ARBA" id="ARBA00012011"/>
    </source>
</evidence>
<accession>A0ABD0JMF8</accession>
<dbReference type="Proteomes" id="UP001519460">
    <property type="component" value="Unassembled WGS sequence"/>
</dbReference>
<keyword evidence="14" id="KW-0472">Membrane</keyword>
<evidence type="ECO:0000256" key="8">
    <source>
        <dbReference type="ARBA" id="ARBA00023002"/>
    </source>
</evidence>
<dbReference type="PANTHER" id="PTHR19370">
    <property type="entry name" value="NADH-CYTOCHROME B5 REDUCTASE"/>
    <property type="match status" value="1"/>
</dbReference>
<evidence type="ECO:0000256" key="14">
    <source>
        <dbReference type="SAM" id="Phobius"/>
    </source>
</evidence>
<feature type="binding site" evidence="13">
    <location>
        <position position="238"/>
    </location>
    <ligand>
        <name>FAD</name>
        <dbReference type="ChEBI" id="CHEBI:57692"/>
    </ligand>
</feature>
<dbReference type="Gene3D" id="3.40.50.80">
    <property type="entry name" value="Nucleotide-binding domain of ferredoxin-NADP reductase (FNR) module"/>
    <property type="match status" value="1"/>
</dbReference>
<feature type="binding site" evidence="13">
    <location>
        <position position="258"/>
    </location>
    <ligand>
        <name>FAD</name>
        <dbReference type="ChEBI" id="CHEBI:57692"/>
    </ligand>
</feature>
<feature type="binding site" evidence="13">
    <location>
        <position position="271"/>
    </location>
    <ligand>
        <name>FAD</name>
        <dbReference type="ChEBI" id="CHEBI:57692"/>
    </ligand>
</feature>
<dbReference type="PRINTS" id="PR00371">
    <property type="entry name" value="FPNCR"/>
</dbReference>
<organism evidence="16 17">
    <name type="scientific">Batillaria attramentaria</name>
    <dbReference type="NCBI Taxonomy" id="370345"/>
    <lineage>
        <taxon>Eukaryota</taxon>
        <taxon>Metazoa</taxon>
        <taxon>Spiralia</taxon>
        <taxon>Lophotrochozoa</taxon>
        <taxon>Mollusca</taxon>
        <taxon>Gastropoda</taxon>
        <taxon>Caenogastropoda</taxon>
        <taxon>Sorbeoconcha</taxon>
        <taxon>Cerithioidea</taxon>
        <taxon>Batillariidae</taxon>
        <taxon>Batillaria</taxon>
    </lineage>
</organism>
<keyword evidence="5 13" id="KW-0285">Flavoprotein</keyword>
<dbReference type="Gene3D" id="2.40.30.10">
    <property type="entry name" value="Translation factors"/>
    <property type="match status" value="1"/>
</dbReference>
<dbReference type="InterPro" id="IPR001709">
    <property type="entry name" value="Flavoprot_Pyr_Nucl_cyt_Rdtase"/>
</dbReference>
<feature type="domain" description="FAD-binding FR-type" evidence="15">
    <location>
        <begin position="184"/>
        <end position="296"/>
    </location>
</feature>
<keyword evidence="11" id="KW-1207">Sterol metabolism</keyword>
<dbReference type="GO" id="GO:0090524">
    <property type="term" value="F:cytochrome-b5 reductase activity, acting on NADH"/>
    <property type="evidence" value="ECO:0007669"/>
    <property type="project" value="UniProtKB-EC"/>
</dbReference>
<reference evidence="16 17" key="1">
    <citation type="journal article" date="2023" name="Sci. Data">
        <title>Genome assembly of the Korean intertidal mud-creeper Batillaria attramentaria.</title>
        <authorList>
            <person name="Patra A.K."/>
            <person name="Ho P.T."/>
            <person name="Jun S."/>
            <person name="Lee S.J."/>
            <person name="Kim Y."/>
            <person name="Won Y.J."/>
        </authorList>
    </citation>
    <scope>NUCLEOTIDE SEQUENCE [LARGE SCALE GENOMIC DNA]</scope>
    <source>
        <strain evidence="16">Wonlab-2016</strain>
    </source>
</reference>
<feature type="binding site" evidence="13">
    <location>
        <position position="237"/>
    </location>
    <ligand>
        <name>FAD</name>
        <dbReference type="ChEBI" id="CHEBI:57692"/>
    </ligand>
</feature>
<dbReference type="EC" id="1.6.2.2" evidence="3"/>
<evidence type="ECO:0000256" key="11">
    <source>
        <dbReference type="ARBA" id="ARBA00023166"/>
    </source>
</evidence>
<keyword evidence="7" id="KW-0443">Lipid metabolism</keyword>
<dbReference type="SUPFAM" id="SSF52343">
    <property type="entry name" value="Ferredoxin reductase-like, C-terminal NADP-linked domain"/>
    <property type="match status" value="1"/>
</dbReference>
<dbReference type="InterPro" id="IPR017938">
    <property type="entry name" value="Riboflavin_synthase-like_b-brl"/>
</dbReference>
<keyword evidence="14" id="KW-1133">Transmembrane helix</keyword>
<dbReference type="InterPro" id="IPR001433">
    <property type="entry name" value="OxRdtase_FAD/NAD-bd"/>
</dbReference>
<dbReference type="PROSITE" id="PS51384">
    <property type="entry name" value="FAD_FR"/>
    <property type="match status" value="1"/>
</dbReference>
<evidence type="ECO:0000256" key="12">
    <source>
        <dbReference type="ARBA" id="ARBA00023221"/>
    </source>
</evidence>
<protein>
    <recommendedName>
        <fullName evidence="3">cytochrome-b5 reductase</fullName>
        <ecNumber evidence="3">1.6.2.2</ecNumber>
    </recommendedName>
</protein>
<gene>
    <name evidence="16" type="ORF">BaRGS_00032780</name>
</gene>
<comment type="similarity">
    <text evidence="2">Belongs to the flavoprotein pyridine nucleotide cytochrome reductase family.</text>
</comment>
<dbReference type="InterPro" id="IPR001834">
    <property type="entry name" value="CBR-like"/>
</dbReference>
<dbReference type="CDD" id="cd06183">
    <property type="entry name" value="cyt_b5_reduct_like"/>
    <property type="match status" value="1"/>
</dbReference>
<evidence type="ECO:0000256" key="9">
    <source>
        <dbReference type="ARBA" id="ARBA00023011"/>
    </source>
</evidence>
<dbReference type="GO" id="GO:0016126">
    <property type="term" value="P:sterol biosynthetic process"/>
    <property type="evidence" value="ECO:0007669"/>
    <property type="project" value="UniProtKB-KW"/>
</dbReference>
<dbReference type="Pfam" id="PF00970">
    <property type="entry name" value="FAD_binding_6"/>
    <property type="match status" value="1"/>
</dbReference>
<comment type="caution">
    <text evidence="16">The sequence shown here is derived from an EMBL/GenBank/DDBJ whole genome shotgun (WGS) entry which is preliminary data.</text>
</comment>
<dbReference type="SUPFAM" id="SSF63380">
    <property type="entry name" value="Riboflavin synthase domain-like"/>
    <property type="match status" value="1"/>
</dbReference>
<keyword evidence="14" id="KW-0812">Transmembrane</keyword>
<evidence type="ECO:0000256" key="13">
    <source>
        <dbReference type="PIRSR" id="PIRSR601834-1"/>
    </source>
</evidence>
<feature type="binding site" evidence="13">
    <location>
        <position position="270"/>
    </location>
    <ligand>
        <name>FAD</name>
        <dbReference type="ChEBI" id="CHEBI:57692"/>
    </ligand>
</feature>
<dbReference type="EMBL" id="JACVVK020000389">
    <property type="protein sequence ID" value="KAK7475961.1"/>
    <property type="molecule type" value="Genomic_DNA"/>
</dbReference>
<proteinExistence type="inferred from homology"/>
<keyword evidence="10" id="KW-0520">NAD</keyword>
<dbReference type="InterPro" id="IPR017927">
    <property type="entry name" value="FAD-bd_FR_type"/>
</dbReference>
<feature type="binding site" evidence="13">
    <location>
        <position position="236"/>
    </location>
    <ligand>
        <name>FAD</name>
        <dbReference type="ChEBI" id="CHEBI:57692"/>
    </ligand>
</feature>
<dbReference type="InterPro" id="IPR008333">
    <property type="entry name" value="Cbr1-like_FAD-bd_dom"/>
</dbReference>
<feature type="transmembrane region" description="Helical" evidence="14">
    <location>
        <begin position="146"/>
        <end position="168"/>
    </location>
</feature>
<comment type="cofactor">
    <cofactor evidence="1 13">
        <name>FAD</name>
        <dbReference type="ChEBI" id="CHEBI:57692"/>
    </cofactor>
</comment>
<keyword evidence="4" id="KW-0444">Lipid biosynthesis</keyword>
<feature type="binding site" evidence="13">
    <location>
        <position position="272"/>
    </location>
    <ligand>
        <name>FAD</name>
        <dbReference type="ChEBI" id="CHEBI:57692"/>
    </ligand>
</feature>
<evidence type="ECO:0000256" key="10">
    <source>
        <dbReference type="ARBA" id="ARBA00023027"/>
    </source>
</evidence>
<evidence type="ECO:0000256" key="6">
    <source>
        <dbReference type="ARBA" id="ARBA00022827"/>
    </source>
</evidence>
<dbReference type="InterPro" id="IPR039261">
    <property type="entry name" value="FNR_nucleotide-bd"/>
</dbReference>
<keyword evidence="8" id="KW-0560">Oxidoreductase</keyword>
<evidence type="ECO:0000256" key="1">
    <source>
        <dbReference type="ARBA" id="ARBA00001974"/>
    </source>
</evidence>
<dbReference type="PANTHER" id="PTHR19370:SF185">
    <property type="entry name" value="NADH-CYTOCHROME B5 REDUCTASE"/>
    <property type="match status" value="1"/>
</dbReference>
<keyword evidence="17" id="KW-1185">Reference proteome</keyword>
<sequence length="445" mass="49408">MNKVLCNSGRNANTGIQFVTTDPSEQPISAGSLVRLPGSVRVGGVGSAGRVARGHGQGHREWRGEKHGFVRTSVPAASLECTCRENDLARVIRGHLGFAAYALRNNDDKSGPSLQARLFKWLSKRLGLRTRDDTALSASTAMLLDMSLPVIIGVAVVGVTAIMAKIFLFGNKKKKPPITLKDPTIKYPLKLVDREEISPDTRRFRFALPSPDHILGLPVGQHIYLTARIDGSLVIRPYTPVSSDDDKGFVDLVIKVYFKNVHPKFPEGGKMSQHLENMQIGDYIDFRGPNGLLVYEGKGLFKVRDKKDSEPVPKVAKKVGMIAGGTGITPMLQLIRQVFKDPDDHTDLWLLFANQTENDILLRTELEEIKQQYPSRFHLWYTLDRPPAGWKYGSGFVNDVMIKEHLPPPGDDSLILMCGPPPMINFACQPNLEKLGYSPARRFAY</sequence>
<dbReference type="PRINTS" id="PR00406">
    <property type="entry name" value="CYTB5RDTASE"/>
</dbReference>
<evidence type="ECO:0000313" key="16">
    <source>
        <dbReference type="EMBL" id="KAK7475961.1"/>
    </source>
</evidence>
<keyword evidence="6 13" id="KW-0274">FAD</keyword>
<feature type="binding site" evidence="13">
    <location>
        <position position="253"/>
    </location>
    <ligand>
        <name>FAD</name>
        <dbReference type="ChEBI" id="CHEBI:57692"/>
    </ligand>
</feature>
<evidence type="ECO:0000256" key="5">
    <source>
        <dbReference type="ARBA" id="ARBA00022630"/>
    </source>
</evidence>
<evidence type="ECO:0000256" key="4">
    <source>
        <dbReference type="ARBA" id="ARBA00022516"/>
    </source>
</evidence>
<feature type="binding site" evidence="13">
    <location>
        <position position="255"/>
    </location>
    <ligand>
        <name>FAD</name>
        <dbReference type="ChEBI" id="CHEBI:57692"/>
    </ligand>
</feature>
<keyword evidence="7" id="KW-0752">Steroid biosynthesis</keyword>
<dbReference type="AlphaFoldDB" id="A0ABD0JMF8"/>
<dbReference type="FunFam" id="3.40.50.80:FF:000005">
    <property type="entry name" value="NADH-cytochrome b5 reductase"/>
    <property type="match status" value="1"/>
</dbReference>
<keyword evidence="9" id="KW-0756">Sterol biosynthesis</keyword>
<evidence type="ECO:0000256" key="2">
    <source>
        <dbReference type="ARBA" id="ARBA00006105"/>
    </source>
</evidence>